<dbReference type="STRING" id="1082931.KKY_2210"/>
<name>G4R6Q7_PELHB</name>
<accession>G4R6Q7</accession>
<sequence>MSSAVSTGFKKMNWVSKPSAWEAMETARLKRREMMEEFQASSAALVSGFQAAQTMQIQGVGELAAQGVQARMDAKVKEMQDKLEDRYASLSKLV</sequence>
<proteinExistence type="predicted"/>
<keyword evidence="2" id="KW-1185">Reference proteome</keyword>
<dbReference type="EMBL" id="CP003075">
    <property type="protein sequence ID" value="AEQ52219.1"/>
    <property type="molecule type" value="Genomic_DNA"/>
</dbReference>
<dbReference type="HOGENOM" id="CLU_2383557_0_0_5"/>
<gene>
    <name evidence="1" type="ordered locus">KKY_2210</name>
</gene>
<dbReference type="RefSeq" id="WP_014131368.1">
    <property type="nucleotide sequence ID" value="NC_016078.1"/>
</dbReference>
<organism evidence="1 2">
    <name type="scientific">Pelagibacterium halotolerans (strain DSM 22347 / JCM 15775 / CGMCC 1.7692 / B2)</name>
    <dbReference type="NCBI Taxonomy" id="1082931"/>
    <lineage>
        <taxon>Bacteria</taxon>
        <taxon>Pseudomonadati</taxon>
        <taxon>Pseudomonadota</taxon>
        <taxon>Alphaproteobacteria</taxon>
        <taxon>Hyphomicrobiales</taxon>
        <taxon>Devosiaceae</taxon>
        <taxon>Pelagibacterium</taxon>
    </lineage>
</organism>
<protein>
    <submittedName>
        <fullName evidence="1">Uncharacterized protein</fullName>
    </submittedName>
</protein>
<dbReference type="Proteomes" id="UP000008850">
    <property type="component" value="Chromosome"/>
</dbReference>
<evidence type="ECO:0000313" key="2">
    <source>
        <dbReference type="Proteomes" id="UP000008850"/>
    </source>
</evidence>
<dbReference type="KEGG" id="phl:KKY_2210"/>
<evidence type="ECO:0000313" key="1">
    <source>
        <dbReference type="EMBL" id="AEQ52219.1"/>
    </source>
</evidence>
<reference evidence="1 2" key="1">
    <citation type="journal article" date="2012" name="J. Bacteriol.">
        <title>Complete genome sequence of Pelagibacterium halotolerans B2T.</title>
        <authorList>
            <person name="Huo Y.Y."/>
            <person name="Cheng H."/>
            <person name="Han X.F."/>
            <person name="Jiang X.W."/>
            <person name="Sun C."/>
            <person name="Zhang X.Q."/>
            <person name="Zhu X.F."/>
            <person name="Liu Y.F."/>
            <person name="Li P.F."/>
            <person name="Ni P.X."/>
            <person name="Wu M."/>
        </authorList>
    </citation>
    <scope>NUCLEOTIDE SEQUENCE [LARGE SCALE GENOMIC DNA]</scope>
    <source>
        <strain evidence="2">DSM 22347 / JCM 15775 / CGMCC 1.7692 / B2</strain>
    </source>
</reference>
<dbReference type="AlphaFoldDB" id="G4R6Q7"/>